<evidence type="ECO:0000256" key="8">
    <source>
        <dbReference type="PROSITE-ProRule" id="PRU01050"/>
    </source>
</evidence>
<dbReference type="InterPro" id="IPR005662">
    <property type="entry name" value="GTPase_Era-like"/>
</dbReference>
<name>A0AAT9G4B1_9ENTR</name>
<dbReference type="CDD" id="cd22534">
    <property type="entry name" value="KH-II_Era"/>
    <property type="match status" value="1"/>
</dbReference>
<dbReference type="NCBIfam" id="TIGR00231">
    <property type="entry name" value="small_GTP"/>
    <property type="match status" value="1"/>
</dbReference>
<evidence type="ECO:0000256" key="3">
    <source>
        <dbReference type="ARBA" id="ARBA00022517"/>
    </source>
</evidence>
<comment type="function">
    <text evidence="7">An essential GTPase that binds both GDP and GTP, with rapid nucleotide exchange. Plays a role in 16S rRNA processing and 30S ribosomal subunit biogenesis and possibly also in cell cycle regulation and energy metabolism.</text>
</comment>
<reference evidence="10" key="1">
    <citation type="journal article" date="2023" name="Front. Microbiol.">
        <title>Genome analysis of Candidatus Aschnera chinzeii, the bacterial endosymbiont of the blood-sucking bat fly Penicillidia jenynsii (Insecta: Diptera: Nycteribiidae).</title>
        <authorList>
            <person name="Koga R."/>
            <person name="Moriyama M."/>
            <person name="Nozaki T."/>
            <person name="Fukatsu T."/>
        </authorList>
    </citation>
    <scope>NUCLEOTIDE SEQUENCE</scope>
    <source>
        <strain evidence="10">Kw-01</strain>
    </source>
</reference>
<evidence type="ECO:0000256" key="6">
    <source>
        <dbReference type="ARBA" id="ARBA00023134"/>
    </source>
</evidence>
<dbReference type="GO" id="GO:0003924">
    <property type="term" value="F:GTPase activity"/>
    <property type="evidence" value="ECO:0007669"/>
    <property type="project" value="UniProtKB-UniRule"/>
</dbReference>
<reference evidence="10" key="2">
    <citation type="submission" date="2023-10" db="EMBL/GenBank/DDBJ databases">
        <authorList>
            <person name="Koga R."/>
            <person name="Fukatsu T."/>
        </authorList>
    </citation>
    <scope>NUCLEOTIDE SEQUENCE</scope>
    <source>
        <strain evidence="10">Kw-01</strain>
    </source>
</reference>
<dbReference type="InterPro" id="IPR006073">
    <property type="entry name" value="GTP-bd"/>
</dbReference>
<dbReference type="InterPro" id="IPR009019">
    <property type="entry name" value="KH_sf_prok-type"/>
</dbReference>
<dbReference type="NCBIfam" id="NF000908">
    <property type="entry name" value="PRK00089.1"/>
    <property type="match status" value="1"/>
</dbReference>
<evidence type="ECO:0000256" key="7">
    <source>
        <dbReference type="HAMAP-Rule" id="MF_00367"/>
    </source>
</evidence>
<dbReference type="Gene3D" id="3.40.50.300">
    <property type="entry name" value="P-loop containing nucleotide triphosphate hydrolases"/>
    <property type="match status" value="1"/>
</dbReference>
<organism evidence="10">
    <name type="scientific">Candidatus Aschnera chinzeii</name>
    <dbReference type="NCBI Taxonomy" id="1485666"/>
    <lineage>
        <taxon>Bacteria</taxon>
        <taxon>Pseudomonadati</taxon>
        <taxon>Pseudomonadota</taxon>
        <taxon>Gammaproteobacteria</taxon>
        <taxon>Enterobacterales</taxon>
        <taxon>Enterobacteriaceae</taxon>
        <taxon>Candidatus Aschnera</taxon>
    </lineage>
</organism>
<dbReference type="InterPro" id="IPR015946">
    <property type="entry name" value="KH_dom-like_a/b"/>
</dbReference>
<feature type="region of interest" description="G5" evidence="8">
    <location>
        <begin position="152"/>
        <end position="154"/>
    </location>
</feature>
<dbReference type="CDD" id="cd04163">
    <property type="entry name" value="Era"/>
    <property type="match status" value="1"/>
</dbReference>
<keyword evidence="7" id="KW-0472">Membrane</keyword>
<comment type="caution">
    <text evidence="7">Lacks conserved residue(s) required for the propagation of feature annotation.</text>
</comment>
<dbReference type="PROSITE" id="PS51713">
    <property type="entry name" value="G_ERA"/>
    <property type="match status" value="1"/>
</dbReference>
<dbReference type="GO" id="GO:0070181">
    <property type="term" value="F:small ribosomal subunit rRNA binding"/>
    <property type="evidence" value="ECO:0007669"/>
    <property type="project" value="UniProtKB-UniRule"/>
</dbReference>
<feature type="domain" description="Era-type G" evidence="9">
    <location>
        <begin position="7"/>
        <end position="173"/>
    </location>
</feature>
<dbReference type="SUPFAM" id="SSF54814">
    <property type="entry name" value="Prokaryotic type KH domain (KH-domain type II)"/>
    <property type="match status" value="1"/>
</dbReference>
<dbReference type="Pfam" id="PF01926">
    <property type="entry name" value="MMR_HSR1"/>
    <property type="match status" value="1"/>
</dbReference>
<protein>
    <recommendedName>
        <fullName evidence="2 7">GTPase Era</fullName>
    </recommendedName>
</protein>
<keyword evidence="3 7" id="KW-0690">Ribosome biogenesis</keyword>
<keyword evidence="6 7" id="KW-0342">GTP-binding</keyword>
<dbReference type="PANTHER" id="PTHR42698">
    <property type="entry name" value="GTPASE ERA"/>
    <property type="match status" value="1"/>
</dbReference>
<keyword evidence="4 7" id="KW-0547">Nucleotide-binding</keyword>
<dbReference type="InterPro" id="IPR027417">
    <property type="entry name" value="P-loop_NTPase"/>
</dbReference>
<evidence type="ECO:0000259" key="9">
    <source>
        <dbReference type="PROSITE" id="PS51713"/>
    </source>
</evidence>
<dbReference type="NCBIfam" id="TIGR00436">
    <property type="entry name" value="era"/>
    <property type="match status" value="1"/>
</dbReference>
<dbReference type="GO" id="GO:0005829">
    <property type="term" value="C:cytosol"/>
    <property type="evidence" value="ECO:0007669"/>
    <property type="project" value="TreeGrafter"/>
</dbReference>
<evidence type="ECO:0000256" key="2">
    <source>
        <dbReference type="ARBA" id="ARBA00020484"/>
    </source>
</evidence>
<dbReference type="AlphaFoldDB" id="A0AAT9G4B1"/>
<dbReference type="GO" id="GO:0005886">
    <property type="term" value="C:plasma membrane"/>
    <property type="evidence" value="ECO:0007669"/>
    <property type="project" value="UniProtKB-SubCell"/>
</dbReference>
<dbReference type="InterPro" id="IPR005225">
    <property type="entry name" value="Small_GTP-bd"/>
</dbReference>
<dbReference type="SUPFAM" id="SSF52540">
    <property type="entry name" value="P-loop containing nucleoside triphosphate hydrolases"/>
    <property type="match status" value="1"/>
</dbReference>
<sequence>MIYNEYYCGVISIVGKSNVGKSTLLNKLIGHKVSIMSKKSNTTNHNVIGINTYENYQSIYIDTPGFQKNIFNNYVIANNIYINRKSIDLIICVVDILSYNLYDEEIFNNLKYLNNKVILVINKIDNIRNKKILLPYMQFINQKMKFLHIIPVSAKKSIGIDNLNKIVFSYLPSKNHLFPYNYITDQSQDLLASEIIREKILCFLNKEIPYNITIKIEKFFISKNNIYYIHAIIYVINNNHKKIIIGKNGIKIKQISLLSRMDMETIFSATVCLTVWVKITKIL</sequence>
<accession>A0AAT9G4B1</accession>
<keyword evidence="7" id="KW-0699">rRNA-binding</keyword>
<feature type="region of interest" description="G4" evidence="8">
    <location>
        <begin position="122"/>
        <end position="125"/>
    </location>
</feature>
<dbReference type="Pfam" id="PF07650">
    <property type="entry name" value="KH_2"/>
    <property type="match status" value="1"/>
</dbReference>
<keyword evidence="7" id="KW-0963">Cytoplasm</keyword>
<dbReference type="EMBL" id="AP028961">
    <property type="protein sequence ID" value="BET44557.1"/>
    <property type="molecule type" value="Genomic_DNA"/>
</dbReference>
<dbReference type="Gene3D" id="3.30.300.20">
    <property type="match status" value="1"/>
</dbReference>
<proteinExistence type="inferred from homology"/>
<dbReference type="InterPro" id="IPR004044">
    <property type="entry name" value="KH_dom_type_2"/>
</dbReference>
<feature type="binding site" evidence="7">
    <location>
        <begin position="122"/>
        <end position="125"/>
    </location>
    <ligand>
        <name>GTP</name>
        <dbReference type="ChEBI" id="CHEBI:37565"/>
    </ligand>
</feature>
<comment type="subunit">
    <text evidence="7">Monomer.</text>
</comment>
<feature type="region of interest" description="G1" evidence="8">
    <location>
        <begin position="15"/>
        <end position="22"/>
    </location>
</feature>
<comment type="similarity">
    <text evidence="1 7 8">Belongs to the TRAFAC class TrmE-Era-EngA-EngB-Septin-like GTPase superfamily. Era GTPase family.</text>
</comment>
<evidence type="ECO:0000256" key="5">
    <source>
        <dbReference type="ARBA" id="ARBA00022884"/>
    </source>
</evidence>
<dbReference type="GO" id="GO:0005525">
    <property type="term" value="F:GTP binding"/>
    <property type="evidence" value="ECO:0007669"/>
    <property type="project" value="UniProtKB-UniRule"/>
</dbReference>
<feature type="binding site" evidence="7">
    <location>
        <begin position="62"/>
        <end position="66"/>
    </location>
    <ligand>
        <name>GTP</name>
        <dbReference type="ChEBI" id="CHEBI:37565"/>
    </ligand>
</feature>
<dbReference type="InterPro" id="IPR030388">
    <property type="entry name" value="G_ERA_dom"/>
</dbReference>
<dbReference type="PRINTS" id="PR00326">
    <property type="entry name" value="GTP1OBG"/>
</dbReference>
<dbReference type="PANTHER" id="PTHR42698:SF1">
    <property type="entry name" value="GTPASE ERA, MITOCHONDRIAL"/>
    <property type="match status" value="1"/>
</dbReference>
<feature type="region of interest" description="G3" evidence="8">
    <location>
        <begin position="62"/>
        <end position="65"/>
    </location>
</feature>
<feature type="region of interest" description="G2" evidence="8">
    <location>
        <begin position="41"/>
        <end position="45"/>
    </location>
</feature>
<dbReference type="GO" id="GO:0000028">
    <property type="term" value="P:ribosomal small subunit assembly"/>
    <property type="evidence" value="ECO:0007669"/>
    <property type="project" value="TreeGrafter"/>
</dbReference>
<evidence type="ECO:0000313" key="10">
    <source>
        <dbReference type="EMBL" id="BET44557.1"/>
    </source>
</evidence>
<evidence type="ECO:0000256" key="4">
    <source>
        <dbReference type="ARBA" id="ARBA00022741"/>
    </source>
</evidence>
<evidence type="ECO:0000256" key="1">
    <source>
        <dbReference type="ARBA" id="ARBA00007921"/>
    </source>
</evidence>
<dbReference type="HAMAP" id="MF_00367">
    <property type="entry name" value="GTPase_Era"/>
    <property type="match status" value="1"/>
</dbReference>
<gene>
    <name evidence="7 10" type="primary">era</name>
    <name evidence="10" type="ORF">ACHINZ_2290</name>
</gene>
<dbReference type="GO" id="GO:0043024">
    <property type="term" value="F:ribosomal small subunit binding"/>
    <property type="evidence" value="ECO:0007669"/>
    <property type="project" value="TreeGrafter"/>
</dbReference>
<comment type="subcellular location">
    <subcellularLocation>
        <location evidence="7">Cytoplasm</location>
    </subcellularLocation>
    <subcellularLocation>
        <location evidence="7">Cell membrane</location>
        <topology evidence="7">Peripheral membrane protein</topology>
    </subcellularLocation>
</comment>
<keyword evidence="7" id="KW-1003">Cell membrane</keyword>
<keyword evidence="5 7" id="KW-0694">RNA-binding</keyword>